<feature type="transmembrane region" description="Helical" evidence="1">
    <location>
        <begin position="30"/>
        <end position="48"/>
    </location>
</feature>
<sequence>MAIQKKSVFLFYLASIILIAVSYAAHNPEIISPAEGVTFTFSDFLLLFAMKTLLFVLLILTSFLGLPFLLLPLIIWQIGAAGAESPLTPLSYYSMSFIPIALNLFVMFIVFMFTIYHVRMLFRFLKDRSEKENLKGLYISFSKRYLPIIFILIFISSIAEALVANMQYL</sequence>
<keyword evidence="1" id="KW-0472">Membrane</keyword>
<feature type="transmembrane region" description="Helical" evidence="1">
    <location>
        <begin position="7"/>
        <end position="24"/>
    </location>
</feature>
<dbReference type="EMBL" id="JBHSOZ010000003">
    <property type="protein sequence ID" value="MFC5712881.1"/>
    <property type="molecule type" value="Genomic_DNA"/>
</dbReference>
<comment type="caution">
    <text evidence="2">The sequence shown here is derived from an EMBL/GenBank/DDBJ whole genome shotgun (WGS) entry which is preliminary data.</text>
</comment>
<evidence type="ECO:0000256" key="1">
    <source>
        <dbReference type="SAM" id="Phobius"/>
    </source>
</evidence>
<keyword evidence="1" id="KW-1133">Transmembrane helix</keyword>
<feature type="transmembrane region" description="Helical" evidence="1">
    <location>
        <begin position="96"/>
        <end position="118"/>
    </location>
</feature>
<evidence type="ECO:0000313" key="3">
    <source>
        <dbReference type="Proteomes" id="UP001596142"/>
    </source>
</evidence>
<dbReference type="RefSeq" id="WP_385940182.1">
    <property type="nucleotide sequence ID" value="NZ_JBHSOZ010000003.1"/>
</dbReference>
<gene>
    <name evidence="2" type="ORF">ACFPU1_08815</name>
</gene>
<feature type="transmembrane region" description="Helical" evidence="1">
    <location>
        <begin position="55"/>
        <end position="76"/>
    </location>
</feature>
<keyword evidence="3" id="KW-1185">Reference proteome</keyword>
<organism evidence="2 3">
    <name type="scientific">Thalassorhabdus alkalitolerans</name>
    <dbReference type="NCBI Taxonomy" id="2282697"/>
    <lineage>
        <taxon>Bacteria</taxon>
        <taxon>Bacillati</taxon>
        <taxon>Bacillota</taxon>
        <taxon>Bacilli</taxon>
        <taxon>Bacillales</taxon>
        <taxon>Bacillaceae</taxon>
        <taxon>Thalassorhabdus</taxon>
    </lineage>
</organism>
<evidence type="ECO:0000313" key="2">
    <source>
        <dbReference type="EMBL" id="MFC5712881.1"/>
    </source>
</evidence>
<accession>A0ABW0YM97</accession>
<name>A0ABW0YM97_9BACI</name>
<keyword evidence="1" id="KW-0812">Transmembrane</keyword>
<reference evidence="3" key="1">
    <citation type="journal article" date="2019" name="Int. J. Syst. Evol. Microbiol.">
        <title>The Global Catalogue of Microorganisms (GCM) 10K type strain sequencing project: providing services to taxonomists for standard genome sequencing and annotation.</title>
        <authorList>
            <consortium name="The Broad Institute Genomics Platform"/>
            <consortium name="The Broad Institute Genome Sequencing Center for Infectious Disease"/>
            <person name="Wu L."/>
            <person name="Ma J."/>
        </authorList>
    </citation>
    <scope>NUCLEOTIDE SEQUENCE [LARGE SCALE GENOMIC DNA]</scope>
    <source>
        <strain evidence="3">CECT 7184</strain>
    </source>
</reference>
<protein>
    <recommendedName>
        <fullName evidence="4">Stage II sporulation protein M</fullName>
    </recommendedName>
</protein>
<proteinExistence type="predicted"/>
<feature type="transmembrane region" description="Helical" evidence="1">
    <location>
        <begin position="145"/>
        <end position="164"/>
    </location>
</feature>
<dbReference type="Proteomes" id="UP001596142">
    <property type="component" value="Unassembled WGS sequence"/>
</dbReference>
<evidence type="ECO:0008006" key="4">
    <source>
        <dbReference type="Google" id="ProtNLM"/>
    </source>
</evidence>